<dbReference type="SUPFAM" id="SSF48452">
    <property type="entry name" value="TPR-like"/>
    <property type="match status" value="1"/>
</dbReference>
<dbReference type="InterPro" id="IPR029052">
    <property type="entry name" value="Metallo-depent_PP-like"/>
</dbReference>
<evidence type="ECO:0000256" key="5">
    <source>
        <dbReference type="PROSITE-ProRule" id="PRU00339"/>
    </source>
</evidence>
<protein>
    <submittedName>
        <fullName evidence="7">Metallophosphoesterase</fullName>
    </submittedName>
</protein>
<dbReference type="SMART" id="SM00028">
    <property type="entry name" value="TPR"/>
    <property type="match status" value="2"/>
</dbReference>
<dbReference type="SUPFAM" id="SSF56300">
    <property type="entry name" value="Metallo-dependent phosphatases"/>
    <property type="match status" value="1"/>
</dbReference>
<dbReference type="Pfam" id="PF00149">
    <property type="entry name" value="Metallophos"/>
    <property type="match status" value="1"/>
</dbReference>
<evidence type="ECO:0000313" key="7">
    <source>
        <dbReference type="EMBL" id="MFC5287625.1"/>
    </source>
</evidence>
<feature type="repeat" description="TPR" evidence="5">
    <location>
        <begin position="267"/>
        <end position="300"/>
    </location>
</feature>
<evidence type="ECO:0000313" key="8">
    <source>
        <dbReference type="Proteomes" id="UP001596157"/>
    </source>
</evidence>
<feature type="repeat" description="TPR" evidence="5">
    <location>
        <begin position="233"/>
        <end position="266"/>
    </location>
</feature>
<keyword evidence="1" id="KW-0479">Metal-binding</keyword>
<sequence>MKRNTLFVIMPFGARPLEDGTRHDFDAFYQQVLKPIGIAEGFNVLRIDELPTSGTITHQAMEHLYRADLVLADVSSPNSNVYYELGVRQALSAGGTVLVAVKGTILPFDIASQRVHFYEREFAADRKFAARLREVLGTRTGSSSNPVLDALRDLGVAPDPESSGAALEREFYAKLSRATRDEQLVALWNWAKPFPNLPVSGLLALAERLAAVEDWARAAEVLAAGYPAAQADYEVHRQRGFYLRKSGDVEGGIAELEEALRLNPNDPDTMGMLGGTMKRLNRYTEALRYYADAVRIAPSSLYLRVGHAGMLILADPVHRPEAERLYGELRTSVDESETLVGDYWADLVSAEAHFVLGDFSEAHRRAEDAISNGCPPAAAQSTAEQIRALGDAGVHPAKAAGFATWLVSRARNRGGVSTVDPFAPPHRPHLLFHISDVHFGPLRAGETGGAMSVHRFEPDQNTLSLHETLADEFRAAIKREKCAPEDTTVVVSGDLAYTGQQDEFDRVHDFLVALCAEITISPKQVVLVPGNHDIDWTAPKHDMGRRFDNYLSFARKFYGKDLFHQLYPLVTWNFEVDKRRPEPNELISFAKHGPYTFVGLNSCIFEDDQNHYGYVGLRQLNSVQRRLRDFSGDDGEDGIRVAVMHHHLHPYPEALRSASKASDIVLDLSTVRDAGIVEQRLSRMGFSLLLHGHKHKPQLRETSVLNRDESTAHAARSLIVSGCGSTGVAEEGLEHNQSNHFAIIKLLRNRREAGVDFVQVEWREMALQPGAEWRSSARWVLKG</sequence>
<proteinExistence type="inferred from homology"/>
<accession>A0ABW0ENV7</accession>
<organism evidence="7 8">
    <name type="scientific">Actinokineospora guangxiensis</name>
    <dbReference type="NCBI Taxonomy" id="1490288"/>
    <lineage>
        <taxon>Bacteria</taxon>
        <taxon>Bacillati</taxon>
        <taxon>Actinomycetota</taxon>
        <taxon>Actinomycetes</taxon>
        <taxon>Pseudonocardiales</taxon>
        <taxon>Pseudonocardiaceae</taxon>
        <taxon>Actinokineospora</taxon>
    </lineage>
</organism>
<evidence type="ECO:0000256" key="2">
    <source>
        <dbReference type="ARBA" id="ARBA00022801"/>
    </source>
</evidence>
<keyword evidence="5" id="KW-0802">TPR repeat</keyword>
<keyword evidence="2" id="KW-0378">Hydrolase</keyword>
<evidence type="ECO:0000256" key="4">
    <source>
        <dbReference type="ARBA" id="ARBA00025742"/>
    </source>
</evidence>
<evidence type="ECO:0000256" key="3">
    <source>
        <dbReference type="ARBA" id="ARBA00023004"/>
    </source>
</evidence>
<dbReference type="PANTHER" id="PTHR42988:SF2">
    <property type="entry name" value="CYCLIC NUCLEOTIDE PHOSPHODIESTERASE CBUA0032-RELATED"/>
    <property type="match status" value="1"/>
</dbReference>
<comment type="caution">
    <text evidence="7">The sequence shown here is derived from an EMBL/GenBank/DDBJ whole genome shotgun (WGS) entry which is preliminary data.</text>
</comment>
<reference evidence="8" key="1">
    <citation type="journal article" date="2019" name="Int. J. Syst. Evol. Microbiol.">
        <title>The Global Catalogue of Microorganisms (GCM) 10K type strain sequencing project: providing services to taxonomists for standard genome sequencing and annotation.</title>
        <authorList>
            <consortium name="The Broad Institute Genomics Platform"/>
            <consortium name="The Broad Institute Genome Sequencing Center for Infectious Disease"/>
            <person name="Wu L."/>
            <person name="Ma J."/>
        </authorList>
    </citation>
    <scope>NUCLEOTIDE SEQUENCE [LARGE SCALE GENOMIC DNA]</scope>
    <source>
        <strain evidence="8">CCUG 59778</strain>
    </source>
</reference>
<name>A0ABW0ENV7_9PSEU</name>
<dbReference type="PROSITE" id="PS50005">
    <property type="entry name" value="TPR"/>
    <property type="match status" value="2"/>
</dbReference>
<evidence type="ECO:0000259" key="6">
    <source>
        <dbReference type="Pfam" id="PF00149"/>
    </source>
</evidence>
<dbReference type="InterPro" id="IPR011990">
    <property type="entry name" value="TPR-like_helical_dom_sf"/>
</dbReference>
<dbReference type="RefSeq" id="WP_378246778.1">
    <property type="nucleotide sequence ID" value="NZ_JBHSKF010000004.1"/>
</dbReference>
<dbReference type="Proteomes" id="UP001596157">
    <property type="component" value="Unassembled WGS sequence"/>
</dbReference>
<dbReference type="InterPro" id="IPR019734">
    <property type="entry name" value="TPR_rpt"/>
</dbReference>
<dbReference type="EMBL" id="JBHSKF010000004">
    <property type="protein sequence ID" value="MFC5287625.1"/>
    <property type="molecule type" value="Genomic_DNA"/>
</dbReference>
<gene>
    <name evidence="7" type="ORF">ACFPM7_11245</name>
</gene>
<keyword evidence="3" id="KW-0408">Iron</keyword>
<comment type="similarity">
    <text evidence="4">Belongs to the cyclic nucleotide phosphodiesterase class-III family.</text>
</comment>
<dbReference type="InterPro" id="IPR050884">
    <property type="entry name" value="CNP_phosphodiesterase-III"/>
</dbReference>
<dbReference type="PANTHER" id="PTHR42988">
    <property type="entry name" value="PHOSPHOHYDROLASE"/>
    <property type="match status" value="1"/>
</dbReference>
<evidence type="ECO:0000256" key="1">
    <source>
        <dbReference type="ARBA" id="ARBA00022723"/>
    </source>
</evidence>
<feature type="domain" description="Calcineurin-like phosphoesterase" evidence="6">
    <location>
        <begin position="432"/>
        <end position="697"/>
    </location>
</feature>
<dbReference type="InterPro" id="IPR004843">
    <property type="entry name" value="Calcineurin-like_PHP"/>
</dbReference>
<dbReference type="Gene3D" id="1.25.40.10">
    <property type="entry name" value="Tetratricopeptide repeat domain"/>
    <property type="match status" value="1"/>
</dbReference>
<dbReference type="Gene3D" id="3.60.21.10">
    <property type="match status" value="1"/>
</dbReference>
<keyword evidence="8" id="KW-1185">Reference proteome</keyword>